<feature type="region of interest" description="Disordered" evidence="8">
    <location>
        <begin position="1852"/>
        <end position="1872"/>
    </location>
</feature>
<evidence type="ECO:0000256" key="6">
    <source>
        <dbReference type="ARBA" id="ARBA00023212"/>
    </source>
</evidence>
<feature type="region of interest" description="Disordered" evidence="8">
    <location>
        <begin position="2721"/>
        <end position="2777"/>
    </location>
</feature>
<evidence type="ECO:0000313" key="12">
    <source>
        <dbReference type="Proteomes" id="UP000265140"/>
    </source>
</evidence>
<dbReference type="PANTHER" id="PTHR46501:SF7">
    <property type="entry name" value="MYOMEGALIN ISOFORM X1"/>
    <property type="match status" value="1"/>
</dbReference>
<feature type="domain" description="CDK5 regulatory subunit-associated protein 2/Myomegalin coiled coil" evidence="10">
    <location>
        <begin position="973"/>
        <end position="1064"/>
    </location>
</feature>
<evidence type="ECO:0000256" key="7">
    <source>
        <dbReference type="SAM" id="Coils"/>
    </source>
</evidence>
<feature type="region of interest" description="Disordered" evidence="8">
    <location>
        <begin position="2023"/>
        <end position="2046"/>
    </location>
</feature>
<dbReference type="GO" id="GO:0005794">
    <property type="term" value="C:Golgi apparatus"/>
    <property type="evidence" value="ECO:0007669"/>
    <property type="project" value="UniProtKB-SubCell"/>
</dbReference>
<evidence type="ECO:0000256" key="1">
    <source>
        <dbReference type="ARBA" id="ARBA00004245"/>
    </source>
</evidence>
<evidence type="ECO:0008006" key="13">
    <source>
        <dbReference type="Google" id="ProtNLM"/>
    </source>
</evidence>
<feature type="coiled-coil region" evidence="7">
    <location>
        <begin position="2471"/>
        <end position="2509"/>
    </location>
</feature>
<evidence type="ECO:0000256" key="3">
    <source>
        <dbReference type="ARBA" id="ARBA00022490"/>
    </source>
</evidence>
<feature type="region of interest" description="Disordered" evidence="8">
    <location>
        <begin position="1982"/>
        <end position="2006"/>
    </location>
</feature>
<dbReference type="InterPro" id="IPR012943">
    <property type="entry name" value="Cnn_1N"/>
</dbReference>
<keyword evidence="7" id="KW-0175">Coiled coil</keyword>
<feature type="compositionally biased region" description="Low complexity" evidence="8">
    <location>
        <begin position="2761"/>
        <end position="2775"/>
    </location>
</feature>
<evidence type="ECO:0000259" key="9">
    <source>
        <dbReference type="Pfam" id="PF07989"/>
    </source>
</evidence>
<feature type="compositionally biased region" description="Polar residues" evidence="8">
    <location>
        <begin position="2161"/>
        <end position="2172"/>
    </location>
</feature>
<feature type="compositionally biased region" description="Basic and acidic residues" evidence="8">
    <location>
        <begin position="1987"/>
        <end position="1998"/>
    </location>
</feature>
<feature type="coiled-coil region" evidence="7">
    <location>
        <begin position="1821"/>
        <end position="1848"/>
    </location>
</feature>
<feature type="compositionally biased region" description="Polar residues" evidence="8">
    <location>
        <begin position="2023"/>
        <end position="2034"/>
    </location>
</feature>
<dbReference type="Ensembl" id="ENSELUT00000104200.1">
    <property type="protein sequence ID" value="ENSELUP00000089575.1"/>
    <property type="gene ID" value="ENSELUG00000021996.3"/>
</dbReference>
<feature type="compositionally biased region" description="Polar residues" evidence="8">
    <location>
        <begin position="2314"/>
        <end position="2325"/>
    </location>
</feature>
<comment type="subcellular location">
    <subcellularLocation>
        <location evidence="1">Cytoplasm</location>
        <location evidence="1">Cytoskeleton</location>
    </subcellularLocation>
    <subcellularLocation>
        <location evidence="2">Golgi apparatus</location>
    </subcellularLocation>
</comment>
<feature type="coiled-coil region" evidence="7">
    <location>
        <begin position="56"/>
        <end position="658"/>
    </location>
</feature>
<feature type="coiled-coil region" evidence="7">
    <location>
        <begin position="1922"/>
        <end position="1956"/>
    </location>
</feature>
<dbReference type="GO" id="GO:1903358">
    <property type="term" value="P:regulation of Golgi organization"/>
    <property type="evidence" value="ECO:0007669"/>
    <property type="project" value="TreeGrafter"/>
</dbReference>
<dbReference type="InterPro" id="IPR052593">
    <property type="entry name" value="MT-associated_AKAP9-binding"/>
</dbReference>
<dbReference type="GO" id="GO:0005813">
    <property type="term" value="C:centrosome"/>
    <property type="evidence" value="ECO:0007669"/>
    <property type="project" value="TreeGrafter"/>
</dbReference>
<evidence type="ECO:0000256" key="8">
    <source>
        <dbReference type="SAM" id="MobiDB-lite"/>
    </source>
</evidence>
<dbReference type="GeneTree" id="ENSGT00950000183190"/>
<feature type="coiled-coil region" evidence="7">
    <location>
        <begin position="833"/>
        <end position="915"/>
    </location>
</feature>
<feature type="region of interest" description="Disordered" evidence="8">
    <location>
        <begin position="1311"/>
        <end position="1337"/>
    </location>
</feature>
<evidence type="ECO:0000256" key="5">
    <source>
        <dbReference type="ARBA" id="ARBA00023034"/>
    </source>
</evidence>
<feature type="region of interest" description="Disordered" evidence="8">
    <location>
        <begin position="1192"/>
        <end position="1218"/>
    </location>
</feature>
<feature type="region of interest" description="Disordered" evidence="8">
    <location>
        <begin position="2110"/>
        <end position="2185"/>
    </location>
</feature>
<feature type="compositionally biased region" description="Basic and acidic residues" evidence="8">
    <location>
        <begin position="1765"/>
        <end position="1781"/>
    </location>
</feature>
<evidence type="ECO:0000259" key="10">
    <source>
        <dbReference type="Pfam" id="PF23246"/>
    </source>
</evidence>
<keyword evidence="12" id="KW-1185">Reference proteome</keyword>
<feature type="compositionally biased region" description="Polar residues" evidence="8">
    <location>
        <begin position="2292"/>
        <end position="2304"/>
    </location>
</feature>
<keyword evidence="3" id="KW-0963">Cytoplasm</keyword>
<keyword evidence="4" id="KW-0597">Phosphoprotein</keyword>
<dbReference type="GO" id="GO:0060090">
    <property type="term" value="F:molecular adaptor activity"/>
    <property type="evidence" value="ECO:0007669"/>
    <property type="project" value="TreeGrafter"/>
</dbReference>
<dbReference type="InterPro" id="IPR056273">
    <property type="entry name" value="CDK5RAP2_MYOME_CC"/>
</dbReference>
<feature type="compositionally biased region" description="Polar residues" evidence="8">
    <location>
        <begin position="2977"/>
        <end position="2986"/>
    </location>
</feature>
<reference evidence="11" key="3">
    <citation type="submission" date="2025-09" db="UniProtKB">
        <authorList>
            <consortium name="Ensembl"/>
        </authorList>
    </citation>
    <scope>IDENTIFICATION</scope>
</reference>
<keyword evidence="5" id="KW-0333">Golgi apparatus</keyword>
<gene>
    <name evidence="11" type="primary">CDK5RAP2</name>
</gene>
<evidence type="ECO:0000256" key="4">
    <source>
        <dbReference type="ARBA" id="ARBA00022553"/>
    </source>
</evidence>
<evidence type="ECO:0000256" key="2">
    <source>
        <dbReference type="ARBA" id="ARBA00004555"/>
    </source>
</evidence>
<feature type="compositionally biased region" description="Basic and acidic residues" evidence="8">
    <location>
        <begin position="1738"/>
        <end position="1754"/>
    </location>
</feature>
<feature type="compositionally biased region" description="Basic and acidic residues" evidence="8">
    <location>
        <begin position="954"/>
        <end position="966"/>
    </location>
</feature>
<feature type="region of interest" description="Disordered" evidence="8">
    <location>
        <begin position="1476"/>
        <end position="1506"/>
    </location>
</feature>
<name>A0AAY5KMQ5_ESOLU</name>
<feature type="compositionally biased region" description="Low complexity" evidence="8">
    <location>
        <begin position="2035"/>
        <end position="2046"/>
    </location>
</feature>
<feature type="region of interest" description="Disordered" evidence="8">
    <location>
        <begin position="2292"/>
        <end position="2353"/>
    </location>
</feature>
<dbReference type="GO" id="GO:0007098">
    <property type="term" value="P:centrosome cycle"/>
    <property type="evidence" value="ECO:0007669"/>
    <property type="project" value="TreeGrafter"/>
</dbReference>
<feature type="coiled-coil region" evidence="7">
    <location>
        <begin position="746"/>
        <end position="780"/>
    </location>
</feature>
<organism evidence="11 12">
    <name type="scientific">Esox lucius</name>
    <name type="common">Northern pike</name>
    <dbReference type="NCBI Taxonomy" id="8010"/>
    <lineage>
        <taxon>Eukaryota</taxon>
        <taxon>Metazoa</taxon>
        <taxon>Chordata</taxon>
        <taxon>Craniata</taxon>
        <taxon>Vertebrata</taxon>
        <taxon>Euteleostomi</taxon>
        <taxon>Actinopterygii</taxon>
        <taxon>Neopterygii</taxon>
        <taxon>Teleostei</taxon>
        <taxon>Protacanthopterygii</taxon>
        <taxon>Esociformes</taxon>
        <taxon>Esocidae</taxon>
        <taxon>Esox</taxon>
    </lineage>
</organism>
<feature type="region of interest" description="Disordered" evidence="8">
    <location>
        <begin position="947"/>
        <end position="984"/>
    </location>
</feature>
<dbReference type="Pfam" id="PF23246">
    <property type="entry name" value="CC_CDK5RAP2"/>
    <property type="match status" value="1"/>
</dbReference>
<feature type="compositionally biased region" description="Basic and acidic residues" evidence="8">
    <location>
        <begin position="1313"/>
        <end position="1326"/>
    </location>
</feature>
<dbReference type="GO" id="GO:0090063">
    <property type="term" value="P:positive regulation of microtubule nucleation"/>
    <property type="evidence" value="ECO:0007669"/>
    <property type="project" value="TreeGrafter"/>
</dbReference>
<accession>A0AAY5KMQ5</accession>
<dbReference type="Pfam" id="PF07989">
    <property type="entry name" value="Cnn_1N"/>
    <property type="match status" value="1"/>
</dbReference>
<protein>
    <recommendedName>
        <fullName evidence="13">Centrosomin N-terminal motif 1 domain-containing protein</fullName>
    </recommendedName>
</protein>
<feature type="region of interest" description="Disordered" evidence="8">
    <location>
        <begin position="2416"/>
        <end position="2453"/>
    </location>
</feature>
<feature type="compositionally biased region" description="Basic and acidic residues" evidence="8">
    <location>
        <begin position="2141"/>
        <end position="2160"/>
    </location>
</feature>
<feature type="compositionally biased region" description="Basic and acidic residues" evidence="8">
    <location>
        <begin position="2726"/>
        <end position="2738"/>
    </location>
</feature>
<feature type="domain" description="Centrosomin N-terminal motif 1" evidence="9">
    <location>
        <begin position="55"/>
        <end position="128"/>
    </location>
</feature>
<dbReference type="PANTHER" id="PTHR46501">
    <property type="entry name" value="MYOMEGALIN"/>
    <property type="match status" value="1"/>
</dbReference>
<sequence>MDSVVGEDQTLPYDINGSSSMSRLPFSIDVGEFSMDNMTAPTFPDKISPVKTALTLKDYENQIMTLKKENFNLKLRIYFMEERMQQKCDDSTEDIYKTNIELKVEVESMKRDLAEKQELLVSASKALESLAGRESGDTQRVRERAQREMDMVRDTLNRRIAELERDLKSAEEEVEKMAAIAEQDKVRCIGMEKQLLALGLSGTFPPLSHDLQQALEEKNRVMEQLRQSVKNQEAVIQQLQSAGKDQGSNAPCADQVQQLSALIGQKDEELRALKADLGRANERTERDQQDFAAQRSGASRLEVANRLLNEELDQFRATNQNLSKTLEDTQTNNKVISGKLEETENELVSEKKNALKRDKTIQGLTLVLKEKEKEIDELCHEIEDRDEALAKAREAAHKAQLQKYQGAEERQSLLTEVQAELAQLQGEHHAKLLEAQKLQRSLGRREQELEDLQQAKELLDQELEELQQQKKKGDKALNEVQNQLKKLTGELGERESSLKEQYQELLEQSKRRLQGHEVTIQHLTTCLADKEQQLQDYMNMMRDMEQSRSPGEGDTILSKLRERLKQKEKALEEALDDKFMALEEKDNEIHRLHLSLREKERDLERLNNLLSHNEETISSFDALIKEKDVEQQHLADTLKNLQRAKQDVEDNLNRACREKDSIIGQLQRSLEGKTKDMEEMASALLSQSQSQASDLAEQMGQRLKVTEAMLAEAVKARERLVADNKCAVEELLATVNSKDQLLKESAERYNHTLSQRTQEIQDLKRQLCTLQQELASAEKHRSTATQEASVEVAKFQALLTEKDSIINKLLDRGNERDQFLAELKLNGPSPPQVLELRQTIQVLQERLEEKEAELSKRNNNDDTIEKVPLTKKTLVILKKELAQKTEGLNKALKRENELKMSLADLQSVLSELEGRVKGQDASIDSLTATLETKNEIIHDLHQHLGQRVGSQTREPQDPAAEARVERALPGLPQRERTNIGGDSQDEALPTLADLQVEHQCLNRALRAEQQLYSSLVRTIKEQDSAQRIHALQMELTAVTLLRQQLEEGIRSNDQLRQQLDREISRAKQSGEGREARALVDPMELQSIRHQLEDAHRWNASLQARLGAIQNRQGGVGANNDTADTLGSFLADQTSYMSICVGEGEGLEHLSVEELRQKVMELQDYISRLEAVNGELQRGLQLAEGSGLNLSFSSSGKEHHLQRAGRSVPGRDSESQMDSGLGQVVDGILTDDNKLGAADESETLVQIQGEISPLWSSKASREIQSKTKQREELEKDINWEQLRCLLSECGALSVTHLREELRRLRSENANLRGQLKEEKSTESKESADTSGDSGDGQADLRQTVERLKSEAKGHRKVIKLLKEQLERTEAIVDGQAEMAVAGTQSKERLGLEEVGLHRGRKGEENGKIPVLRANGRSQRIVRNGALKSRLPVPVCRNKMDTGTSRLSVNQASDTFSACLRGDTLQQLDLDDQQACSDSDSCSSPGAAQPCSPGSEHGSTTTEPATKGPQGLEMEFLRAQTPTDAELLSQLELLHQECQDKEQLIGRLEEQMAGWDALQAQLREKDLLNQHYVEAMQAAESTIAYLTACNLDGDRQDGVPASPGPESNLHKALEGKERLNNQLVDCLRMVEKTFASLGILSSSYDTQDAHSDPWELCTRLEVALRQVTASNGSLVLKTLVRGSSVGSVGPGAGPKSQVDTLQEALWEQRRINTELQERLRAAEQAISAEQGTANSATAGLEDRYSRQLDRDQKLQRGNESISQSGGRAHDSRRGTMSDEKSSLESEQVARCFSECLRAAEFAIASLTAHCTSTSTGASTATWAAQAGSDLQRQLDKLQKALQEREQLAKLGFTEHAHRQTAGSPTKHTTPGVDTGTASPLELHRNICLLQKTFSDLQEEIRQAREEQPREPGAWVPPPEFQAQLESLQKALKEKKRVCKSLEEKLAMAQSVLALQNKKTGDGAALRAPLEQDDKGVQVDLQDLGYETSGKSEPEVDREESSSTDMQLVPSATSGLPFLLKHNQEEPSFSSTENLDMSSSASYPSSPALSSPKVCLKSLQTFDSYGLSEDPVQLKAQVGELKTQLESQHREILHLQTLLRRRASLSSELLTVASDSHVAPGGAPGSESPRDGGQEEGSQEGEQEGLKEKMNRVNVELERERSMNRSMMEQLQQAQHRSRSASPARIDSLVQSQARELSQLRRQIQESRGLGALQRRQLEELSRAFEELVQASDVDYCLGEVFREQLDKSLDVLERLEDRLEKGDTHLDVEDGAALELAQRLSKALQEKTLLVQSLQSQLRGRTPSSHHGSDSEVSDRVSNPATTSCHNSPRKAKGNTGCHGMKESKGCSKSSMSAPEFVAQRTGGGAEDGGVSGCEGSAGRLQELQRENRRLAQQLRSSLEMNDTLRSELELNRSILVPGGSTQRHTQDEGHRLGQSPGTAGGSPHTREEQGGRGHLTSYQDAAQLHGINPDVLAEHLLEIRALRERLEETIRTNDRLREQLERKLAEVERDPAATNIFIHGSEEQGQLTSELRLLWGQNQALKEQLNLGSRDKQKENEKLREALARRTAKLEKSRKECEALRQEQILLQERLDRSTQEHAHLQDTLHSSCEEIHRLQCEVKVLRQQLSDSQHLLQSLRVELQVYEQMKTHTHTEFSGPGQASGPGTGSGSTQVDLGELLSEIRHLRLQLERSIQTNTALRQRLEEQLLRGSHRPDTININYLLSTSEEGGRSPGREDTLRRSSSHGDTLLDLKRQTQSEMDAVSQCSHSSGDSVSGSAPPLSRLVPGHRLWANRQGRHVLGLIEDHNALRKQISEGRRLLGTMETHLQDCLHTVRQQGPDNQVLEQGHLKGLTSGVNTMQQVLEEASRLLKLVWRVSLPSGPATTGGDGGSNQQDELLKNEIARLKSRLSQQEKLLTGAVRRLRTTNQLKEGMERVIIDQLSITHGVLKKARGNLETNYCSLNGLKGFSGGPGAGDPNQWSVTVSLSGSPDEGVSVPILSPARHSPSPERITSSHCS</sequence>
<feature type="region of interest" description="Disordered" evidence="8">
    <location>
        <begin position="1728"/>
        <end position="1781"/>
    </location>
</feature>
<evidence type="ECO:0000313" key="11">
    <source>
        <dbReference type="Ensembl" id="ENSELUP00000089575.1"/>
    </source>
</evidence>
<feature type="region of interest" description="Disordered" evidence="8">
    <location>
        <begin position="2977"/>
        <end position="3015"/>
    </location>
</feature>
<dbReference type="Proteomes" id="UP000265140">
    <property type="component" value="Chromosome 14"/>
</dbReference>
<proteinExistence type="predicted"/>
<keyword evidence="6" id="KW-0206">Cytoskeleton</keyword>
<feature type="coiled-coil region" evidence="7">
    <location>
        <begin position="2541"/>
        <end position="2638"/>
    </location>
</feature>
<feature type="region of interest" description="Disordered" evidence="8">
    <location>
        <begin position="2649"/>
        <end position="2670"/>
    </location>
</feature>
<reference evidence="11 12" key="1">
    <citation type="submission" date="2020-02" db="EMBL/GenBank/DDBJ databases">
        <title>Esox lucius (northern pike) genome, fEsoLuc1, primary haplotype.</title>
        <authorList>
            <person name="Myers G."/>
            <person name="Karagic N."/>
            <person name="Meyer A."/>
            <person name="Pippel M."/>
            <person name="Reichard M."/>
            <person name="Winkler S."/>
            <person name="Tracey A."/>
            <person name="Sims Y."/>
            <person name="Howe K."/>
            <person name="Rhie A."/>
            <person name="Formenti G."/>
            <person name="Durbin R."/>
            <person name="Fedrigo O."/>
            <person name="Jarvis E.D."/>
        </authorList>
    </citation>
    <scope>NUCLEOTIDE SEQUENCE [LARGE SCALE GENOMIC DNA]</scope>
</reference>
<feature type="coiled-coil region" evidence="7">
    <location>
        <begin position="2372"/>
        <end position="2399"/>
    </location>
</feature>
<reference evidence="11" key="2">
    <citation type="submission" date="2025-08" db="UniProtKB">
        <authorList>
            <consortium name="Ensembl"/>
        </authorList>
    </citation>
    <scope>IDENTIFICATION</scope>
</reference>